<evidence type="ECO:0000313" key="1">
    <source>
        <dbReference type="EMBL" id="QHS64025.1"/>
    </source>
</evidence>
<proteinExistence type="predicted"/>
<accession>A0A6B9ZQP4</accession>
<evidence type="ECO:0008006" key="3">
    <source>
        <dbReference type="Google" id="ProtNLM"/>
    </source>
</evidence>
<organism evidence="1 2">
    <name type="scientific">Chitinophaga agri</name>
    <dbReference type="NCBI Taxonomy" id="2703787"/>
    <lineage>
        <taxon>Bacteria</taxon>
        <taxon>Pseudomonadati</taxon>
        <taxon>Bacteroidota</taxon>
        <taxon>Chitinophagia</taxon>
        <taxon>Chitinophagales</taxon>
        <taxon>Chitinophagaceae</taxon>
        <taxon>Chitinophaga</taxon>
    </lineage>
</organism>
<dbReference type="EMBL" id="CP048113">
    <property type="protein sequence ID" value="QHS64025.1"/>
    <property type="molecule type" value="Genomic_DNA"/>
</dbReference>
<sequence>MDKLTNTIVRAAITALQDADSEDWFALFSEDAVLYDDGKKVEFREFFENALGHERFTSIDKVENDGLDVYGRFHSDKWGDFKTYFKFQINSEDKITRLDIGQVNY</sequence>
<dbReference type="SUPFAM" id="SSF54427">
    <property type="entry name" value="NTF2-like"/>
    <property type="match status" value="1"/>
</dbReference>
<dbReference type="Gene3D" id="3.10.450.50">
    <property type="match status" value="1"/>
</dbReference>
<reference evidence="1 2" key="1">
    <citation type="submission" date="2020-01" db="EMBL/GenBank/DDBJ databases">
        <title>Complete genome sequence of Chitinophaga sp. H33E-04 isolated from quinoa roots.</title>
        <authorList>
            <person name="Weon H.-Y."/>
            <person name="Lee S.A."/>
        </authorList>
    </citation>
    <scope>NUCLEOTIDE SEQUENCE [LARGE SCALE GENOMIC DNA]</scope>
    <source>
        <strain evidence="1 2">H33E-04</strain>
    </source>
</reference>
<keyword evidence="2" id="KW-1185">Reference proteome</keyword>
<dbReference type="AlphaFoldDB" id="A0A6B9ZQP4"/>
<protein>
    <recommendedName>
        <fullName evidence="3">Nuclear transport factor 2 family protein</fullName>
    </recommendedName>
</protein>
<evidence type="ECO:0000313" key="2">
    <source>
        <dbReference type="Proteomes" id="UP000476411"/>
    </source>
</evidence>
<dbReference type="Proteomes" id="UP000476411">
    <property type="component" value="Chromosome"/>
</dbReference>
<gene>
    <name evidence="1" type="ORF">GWR21_16450</name>
</gene>
<name>A0A6B9ZQP4_9BACT</name>
<dbReference type="InterPro" id="IPR032710">
    <property type="entry name" value="NTF2-like_dom_sf"/>
</dbReference>
<dbReference type="KEGG" id="chih:GWR21_16450"/>